<dbReference type="PANTHER" id="PTHR40254">
    <property type="entry name" value="BLR0577 PROTEIN"/>
    <property type="match status" value="1"/>
</dbReference>
<dbReference type="Pfam" id="PF13454">
    <property type="entry name" value="NAD_binding_9"/>
    <property type="match status" value="1"/>
</dbReference>
<dbReference type="PANTHER" id="PTHR40254:SF1">
    <property type="entry name" value="BLR0577 PROTEIN"/>
    <property type="match status" value="1"/>
</dbReference>
<dbReference type="InterPro" id="IPR052189">
    <property type="entry name" value="L-asp_N-monooxygenase_NS-form"/>
</dbReference>
<sequence length="784" mass="86047">MGSSLSSVSDSPTESIVIVGAGASGIAVLLRLIDHAKDGKRIPPIIVVEKSSPPGPGLAYSPACTGTIINMHTDTMGLSYNDPKHFTRWRDELESGPFPSRSSYGEYLEAMWSQILSEAQKLGLSISIIQDEVSDIDRHDNGTFTLTFGGGNNLPARSVILALGNFTSTLNTHLIDRPGFFPSPWPTSQLTAIPTDASVLIIGSRLSAVDAALFLSKNGHQGSMTFMSRSGRLPKVQGDPEPYPRRYTLHTLARDIESNPADALVRLTTRLMDEIDGVNHGDWTWLQKHASPLAELQADLHAAKAGNAHWQTVLRHTAPVIERYWRCLSLESQKLFMAKFLSPWMRYRHGMPVQNAQKILDLLQTSQLSVVAGEAIHWDEEEGIFVAQTTTGMIEAPYVIEATGQESDLDRIPSPLIQSAVRKGLFTPHPMGGVDVSFDTLRASAPGLYTMGSLTRGTHFYVSAIDRVAAHAARIADALVGEPPVKSLQIAIFLGADLASHLTASELVPRLLAEGHMPFLFLTSSNPTTPAGGYDTRPFELRELEFFESELFRKHLCLKLKDQAVKGARHATVEQMQAAYGILVQEVPSLKQAAILDTLQRNYIDVGILLQCSEKLEKDVTNYFSSASRPLLALDSGILQTSWAGKDTGIQFGYCMRTVEENGVLGDMFETRASPIGDSRAIPSCVDGAYEVGVQVAFDKIKLLSRGRELRSGPLHGAEDTKYLTKDQLFRHARSRGVPLVDGDRVVEVLVESFAPPQKKGELRKELDEVVREWYAKENVGEQE</sequence>
<gene>
    <name evidence="2" type="ORF">BO94DRAFT_530785</name>
</gene>
<evidence type="ECO:0000313" key="2">
    <source>
        <dbReference type="EMBL" id="PWY96106.1"/>
    </source>
</evidence>
<keyword evidence="3" id="KW-1185">Reference proteome</keyword>
<dbReference type="GeneID" id="37112893"/>
<comment type="caution">
    <text evidence="2">The sequence shown here is derived from an EMBL/GenBank/DDBJ whole genome shotgun (WGS) entry which is preliminary data.</text>
</comment>
<dbReference type="RefSeq" id="XP_025472867.1">
    <property type="nucleotide sequence ID" value="XM_025610750.1"/>
</dbReference>
<dbReference type="STRING" id="1450535.A0A317XBY6"/>
<accession>A0A317XBY6</accession>
<dbReference type="InterPro" id="IPR036188">
    <property type="entry name" value="FAD/NAD-bd_sf"/>
</dbReference>
<protein>
    <submittedName>
        <fullName evidence="2">FAD/NAD(P)-binding domain-containing protein</fullName>
    </submittedName>
</protein>
<proteinExistence type="predicted"/>
<dbReference type="Gene3D" id="3.50.50.60">
    <property type="entry name" value="FAD/NAD(P)-binding domain"/>
    <property type="match status" value="1"/>
</dbReference>
<dbReference type="SUPFAM" id="SSF51905">
    <property type="entry name" value="FAD/NAD(P)-binding domain"/>
    <property type="match status" value="1"/>
</dbReference>
<name>A0A317XBY6_9EURO</name>
<feature type="domain" description="FAD-dependent urate hydroxylase HpyO/Asp monooxygenase CreE-like FAD/NAD(P)-binding" evidence="1">
    <location>
        <begin position="17"/>
        <end position="165"/>
    </location>
</feature>
<dbReference type="OrthoDB" id="10268103at2759"/>
<organism evidence="2 3">
    <name type="scientific">Aspergillus sclerotioniger CBS 115572</name>
    <dbReference type="NCBI Taxonomy" id="1450535"/>
    <lineage>
        <taxon>Eukaryota</taxon>
        <taxon>Fungi</taxon>
        <taxon>Dikarya</taxon>
        <taxon>Ascomycota</taxon>
        <taxon>Pezizomycotina</taxon>
        <taxon>Eurotiomycetes</taxon>
        <taxon>Eurotiomycetidae</taxon>
        <taxon>Eurotiales</taxon>
        <taxon>Aspergillaceae</taxon>
        <taxon>Aspergillus</taxon>
        <taxon>Aspergillus subgen. Circumdati</taxon>
    </lineage>
</organism>
<dbReference type="EMBL" id="MSFK01000002">
    <property type="protein sequence ID" value="PWY96106.1"/>
    <property type="molecule type" value="Genomic_DNA"/>
</dbReference>
<dbReference type="AlphaFoldDB" id="A0A317XBY6"/>
<dbReference type="InterPro" id="IPR038732">
    <property type="entry name" value="HpyO/CreE_NAD-binding"/>
</dbReference>
<dbReference type="Proteomes" id="UP000246702">
    <property type="component" value="Unassembled WGS sequence"/>
</dbReference>
<evidence type="ECO:0000313" key="3">
    <source>
        <dbReference type="Proteomes" id="UP000246702"/>
    </source>
</evidence>
<reference evidence="2 3" key="1">
    <citation type="submission" date="2016-12" db="EMBL/GenBank/DDBJ databases">
        <title>The genomes of Aspergillus section Nigri reveals drivers in fungal speciation.</title>
        <authorList>
            <consortium name="DOE Joint Genome Institute"/>
            <person name="Vesth T.C."/>
            <person name="Nybo J."/>
            <person name="Theobald S."/>
            <person name="Brandl J."/>
            <person name="Frisvad J.C."/>
            <person name="Nielsen K.F."/>
            <person name="Lyhne E.K."/>
            <person name="Kogle M.E."/>
            <person name="Kuo A."/>
            <person name="Riley R."/>
            <person name="Clum A."/>
            <person name="Nolan M."/>
            <person name="Lipzen A."/>
            <person name="Salamov A."/>
            <person name="Henrissat B."/>
            <person name="Wiebenga A."/>
            <person name="De Vries R.P."/>
            <person name="Grigoriev I.V."/>
            <person name="Mortensen U.H."/>
            <person name="Andersen M.R."/>
            <person name="Baker S.E."/>
        </authorList>
    </citation>
    <scope>NUCLEOTIDE SEQUENCE [LARGE SCALE GENOMIC DNA]</scope>
    <source>
        <strain evidence="2 3">CBS 115572</strain>
    </source>
</reference>
<evidence type="ECO:0000259" key="1">
    <source>
        <dbReference type="Pfam" id="PF13454"/>
    </source>
</evidence>